<evidence type="ECO:0000313" key="6">
    <source>
        <dbReference type="Proteomes" id="UP000245207"/>
    </source>
</evidence>
<evidence type="ECO:0000313" key="5">
    <source>
        <dbReference type="EMBL" id="PWA52628.1"/>
    </source>
</evidence>
<keyword evidence="1" id="KW-0862">Zinc</keyword>
<feature type="compositionally biased region" description="Polar residues" evidence="3">
    <location>
        <begin position="243"/>
        <end position="252"/>
    </location>
</feature>
<feature type="compositionally biased region" description="Acidic residues" evidence="3">
    <location>
        <begin position="268"/>
        <end position="277"/>
    </location>
</feature>
<dbReference type="AlphaFoldDB" id="A0A2U1LUF8"/>
<feature type="coiled-coil region" evidence="2">
    <location>
        <begin position="150"/>
        <end position="177"/>
    </location>
</feature>
<keyword evidence="2" id="KW-0175">Coiled coil</keyword>
<organism evidence="5 6">
    <name type="scientific">Artemisia annua</name>
    <name type="common">Sweet wormwood</name>
    <dbReference type="NCBI Taxonomy" id="35608"/>
    <lineage>
        <taxon>Eukaryota</taxon>
        <taxon>Viridiplantae</taxon>
        <taxon>Streptophyta</taxon>
        <taxon>Embryophyta</taxon>
        <taxon>Tracheophyta</taxon>
        <taxon>Spermatophyta</taxon>
        <taxon>Magnoliopsida</taxon>
        <taxon>eudicotyledons</taxon>
        <taxon>Gunneridae</taxon>
        <taxon>Pentapetalae</taxon>
        <taxon>asterids</taxon>
        <taxon>campanulids</taxon>
        <taxon>Asterales</taxon>
        <taxon>Asteraceae</taxon>
        <taxon>Asteroideae</taxon>
        <taxon>Anthemideae</taxon>
        <taxon>Artemisiinae</taxon>
        <taxon>Artemisia</taxon>
    </lineage>
</organism>
<accession>A0A2U1LUF8</accession>
<feature type="domain" description="SWIM-type" evidence="4">
    <location>
        <begin position="61"/>
        <end position="99"/>
    </location>
</feature>
<feature type="region of interest" description="Disordered" evidence="3">
    <location>
        <begin position="215"/>
        <end position="290"/>
    </location>
</feature>
<evidence type="ECO:0000259" key="4">
    <source>
        <dbReference type="PROSITE" id="PS50966"/>
    </source>
</evidence>
<dbReference type="SUPFAM" id="SSF57756">
    <property type="entry name" value="Retrovirus zinc finger-like domains"/>
    <property type="match status" value="1"/>
</dbReference>
<keyword evidence="1" id="KW-0479">Metal-binding</keyword>
<reference evidence="5 6" key="1">
    <citation type="journal article" date="2018" name="Mol. Plant">
        <title>The genome of Artemisia annua provides insight into the evolution of Asteraceae family and artemisinin biosynthesis.</title>
        <authorList>
            <person name="Shen Q."/>
            <person name="Zhang L."/>
            <person name="Liao Z."/>
            <person name="Wang S."/>
            <person name="Yan T."/>
            <person name="Shi P."/>
            <person name="Liu M."/>
            <person name="Fu X."/>
            <person name="Pan Q."/>
            <person name="Wang Y."/>
            <person name="Lv Z."/>
            <person name="Lu X."/>
            <person name="Zhang F."/>
            <person name="Jiang W."/>
            <person name="Ma Y."/>
            <person name="Chen M."/>
            <person name="Hao X."/>
            <person name="Li L."/>
            <person name="Tang Y."/>
            <person name="Lv G."/>
            <person name="Zhou Y."/>
            <person name="Sun X."/>
            <person name="Brodelius P.E."/>
            <person name="Rose J.K.C."/>
            <person name="Tang K."/>
        </authorList>
    </citation>
    <scope>NUCLEOTIDE SEQUENCE [LARGE SCALE GENOMIC DNA]</scope>
    <source>
        <strain evidence="6">cv. Huhao1</strain>
        <tissue evidence="5">Leaf</tissue>
    </source>
</reference>
<dbReference type="Proteomes" id="UP000245207">
    <property type="component" value="Unassembled WGS sequence"/>
</dbReference>
<dbReference type="PANTHER" id="PTHR47718">
    <property type="entry name" value="OS01G0519700 PROTEIN"/>
    <property type="match status" value="1"/>
</dbReference>
<gene>
    <name evidence="5" type="ORF">CTI12_AA451000</name>
</gene>
<proteinExistence type="predicted"/>
<comment type="caution">
    <text evidence="5">The sequence shown here is derived from an EMBL/GenBank/DDBJ whole genome shotgun (WGS) entry which is preliminary data.</text>
</comment>
<dbReference type="OrthoDB" id="1741684at2759"/>
<keyword evidence="6" id="KW-1185">Reference proteome</keyword>
<dbReference type="PANTHER" id="PTHR47718:SF12">
    <property type="entry name" value="PROTEIN FAR1-RELATED SEQUENCE"/>
    <property type="match status" value="1"/>
</dbReference>
<dbReference type="STRING" id="35608.A0A2U1LUF8"/>
<name>A0A2U1LUF8_ARTAN</name>
<dbReference type="InterPro" id="IPR007527">
    <property type="entry name" value="Znf_SWIM"/>
</dbReference>
<dbReference type="InterPro" id="IPR036875">
    <property type="entry name" value="Znf_CCHC_sf"/>
</dbReference>
<keyword evidence="1" id="KW-0863">Zinc-finger</keyword>
<dbReference type="PROSITE" id="PS50966">
    <property type="entry name" value="ZF_SWIM"/>
    <property type="match status" value="1"/>
</dbReference>
<sequence length="290" mass="32788">MFTDLPIERHACHVYTRSIFREVQKEIRKGLHDCYQISVTSEDGMKVCAIQQKNKNNESVINAKVVLNGVDGSVTCSCNHFGRHGYLCRHIFCVFRINSVNQIPDMYVSKRWTKDVLPNHLLEKRHRYGPCIEETDKLADDIHASIEYCIDRIRNDAEKLTELLEKVNELKRNLDAELPIEKRKTNNEEEFQKLLGVTTPKQVIVKAPQGIRNKGCGTGGSRFIGPGEKAKSKSKTNKTSRTCSICNETGHNMRTCKKNTSKAKGIVDEDFGDEDEGSENHSSDNGSSDN</sequence>
<dbReference type="EMBL" id="PKPP01007715">
    <property type="protein sequence ID" value="PWA52628.1"/>
    <property type="molecule type" value="Genomic_DNA"/>
</dbReference>
<dbReference type="GO" id="GO:0008270">
    <property type="term" value="F:zinc ion binding"/>
    <property type="evidence" value="ECO:0007669"/>
    <property type="project" value="UniProtKB-KW"/>
</dbReference>
<evidence type="ECO:0000256" key="3">
    <source>
        <dbReference type="SAM" id="MobiDB-lite"/>
    </source>
</evidence>
<dbReference type="GO" id="GO:0003676">
    <property type="term" value="F:nucleic acid binding"/>
    <property type="evidence" value="ECO:0007669"/>
    <property type="project" value="InterPro"/>
</dbReference>
<evidence type="ECO:0000256" key="2">
    <source>
        <dbReference type="SAM" id="Coils"/>
    </source>
</evidence>
<protein>
    <submittedName>
        <fullName evidence="5">FAR1 DNA binding domain, Zinc finger, SWIM-type, MULE transposase domain, FHY3/FAR1 family</fullName>
    </submittedName>
</protein>
<evidence type="ECO:0000256" key="1">
    <source>
        <dbReference type="PROSITE-ProRule" id="PRU00325"/>
    </source>
</evidence>